<protein>
    <submittedName>
        <fullName evidence="1">Uncharacterized protein</fullName>
    </submittedName>
</protein>
<name>A0A809R4K4_9BACT</name>
<proteinExistence type="predicted"/>
<reference evidence="1" key="1">
    <citation type="journal article" name="DNA Res.">
        <title>The physiological potential of anammox bacteria as revealed by their core genome structure.</title>
        <authorList>
            <person name="Okubo T."/>
            <person name="Toyoda A."/>
            <person name="Fukuhara K."/>
            <person name="Uchiyama I."/>
            <person name="Harigaya Y."/>
            <person name="Kuroiwa M."/>
            <person name="Suzuki T."/>
            <person name="Murakami Y."/>
            <person name="Suwa Y."/>
            <person name="Takami H."/>
        </authorList>
    </citation>
    <scope>NUCLEOTIDE SEQUENCE</scope>
    <source>
        <strain evidence="1">317325-2</strain>
    </source>
</reference>
<dbReference type="AlphaFoldDB" id="A0A809R4K4"/>
<dbReference type="Proteomes" id="UP000662873">
    <property type="component" value="Chromosome"/>
</dbReference>
<evidence type="ECO:0000313" key="2">
    <source>
        <dbReference type="Proteomes" id="UP000662873"/>
    </source>
</evidence>
<sequence length="73" mass="7911">MSVLDTWVAFQSRPHPNPERTLLQAPEASLLETVRDARNNVTTTVYNAASQLSATADPVPIAVTRGLPQKSIP</sequence>
<accession>A0A809R4K4</accession>
<gene>
    <name evidence="1" type="ORF">NPRO_01150</name>
</gene>
<organism evidence="1 2">
    <name type="scientific">Candidatus Nitrosymbiomonas proteolyticus</name>
    <dbReference type="NCBI Taxonomy" id="2608984"/>
    <lineage>
        <taxon>Bacteria</taxon>
        <taxon>Bacillati</taxon>
        <taxon>Armatimonadota</taxon>
        <taxon>Armatimonadota incertae sedis</taxon>
        <taxon>Candidatus Nitrosymbiomonas</taxon>
    </lineage>
</organism>
<dbReference type="KEGG" id="npy:NPRO_01150"/>
<evidence type="ECO:0000313" key="1">
    <source>
        <dbReference type="EMBL" id="BBO22520.1"/>
    </source>
</evidence>
<dbReference type="EMBL" id="AP021858">
    <property type="protein sequence ID" value="BBO22520.1"/>
    <property type="molecule type" value="Genomic_DNA"/>
</dbReference>